<dbReference type="KEGG" id="pbk:Back11_64110"/>
<dbReference type="Proteomes" id="UP000275368">
    <property type="component" value="Chromosome"/>
</dbReference>
<dbReference type="PANTHER" id="PTHR42800">
    <property type="entry name" value="EXOINULINASE INUD (AFU_ORTHOLOGUE AFUA_5G00480)"/>
    <property type="match status" value="1"/>
</dbReference>
<dbReference type="OrthoDB" id="9759709at2"/>
<dbReference type="GO" id="GO:0004575">
    <property type="term" value="F:sucrose alpha-glucosidase activity"/>
    <property type="evidence" value="ECO:0007669"/>
    <property type="project" value="TreeGrafter"/>
</dbReference>
<dbReference type="GO" id="GO:0005987">
    <property type="term" value="P:sucrose catabolic process"/>
    <property type="evidence" value="ECO:0007669"/>
    <property type="project" value="TreeGrafter"/>
</dbReference>
<organism evidence="1 2">
    <name type="scientific">Paenibacillus baekrokdamisoli</name>
    <dbReference type="NCBI Taxonomy" id="1712516"/>
    <lineage>
        <taxon>Bacteria</taxon>
        <taxon>Bacillati</taxon>
        <taxon>Bacillota</taxon>
        <taxon>Bacilli</taxon>
        <taxon>Bacillales</taxon>
        <taxon>Paenibacillaceae</taxon>
        <taxon>Paenibacillus</taxon>
    </lineage>
</organism>
<dbReference type="InterPro" id="IPR023296">
    <property type="entry name" value="Glyco_hydro_beta-prop_sf"/>
</dbReference>
<dbReference type="Gene3D" id="2.60.120.560">
    <property type="entry name" value="Exo-inulinase, domain 1"/>
    <property type="match status" value="1"/>
</dbReference>
<name>A0A3G9J2S6_9BACL</name>
<dbReference type="PANTHER" id="PTHR42800:SF1">
    <property type="entry name" value="EXOINULINASE INUD (AFU_ORTHOLOGUE AFUA_5G00480)"/>
    <property type="match status" value="1"/>
</dbReference>
<keyword evidence="2" id="KW-1185">Reference proteome</keyword>
<dbReference type="GO" id="GO:0005737">
    <property type="term" value="C:cytoplasm"/>
    <property type="evidence" value="ECO:0007669"/>
    <property type="project" value="TreeGrafter"/>
</dbReference>
<dbReference type="AlphaFoldDB" id="A0A3G9J2S6"/>
<dbReference type="Gene3D" id="2.115.10.20">
    <property type="entry name" value="Glycosyl hydrolase domain, family 43"/>
    <property type="match status" value="1"/>
</dbReference>
<reference evidence="1 2" key="1">
    <citation type="submission" date="2018-11" db="EMBL/GenBank/DDBJ databases">
        <title>Complete genome sequence of Paenibacillus baekrokdamisoli strain KCTC 33723.</title>
        <authorList>
            <person name="Kang S.W."/>
            <person name="Lee K.C."/>
            <person name="Kim K.K."/>
            <person name="Kim J.S."/>
            <person name="Kim D.S."/>
            <person name="Ko S.H."/>
            <person name="Yang S.H."/>
            <person name="Lee J.S."/>
        </authorList>
    </citation>
    <scope>NUCLEOTIDE SEQUENCE [LARGE SCALE GENOMIC DNA]</scope>
    <source>
        <strain evidence="1 2">KCTC 33723</strain>
    </source>
</reference>
<sequence>MMNWDYAATLGDVTDPWNGAVTLPHVLSLKTYPEGIRLVQTPAAELQSLRGQKDHFENERIAADSRLLDPIRGGLLELVAEFELGTSLIFPDPTSDALEIYANNGHVQLVSLDVFELKSVWKSGEPLGMKTIMEEE</sequence>
<evidence type="ECO:0000313" key="2">
    <source>
        <dbReference type="Proteomes" id="UP000275368"/>
    </source>
</evidence>
<proteinExistence type="predicted"/>
<protein>
    <submittedName>
        <fullName evidence="1">Uncharacterized protein</fullName>
    </submittedName>
</protein>
<dbReference type="RefSeq" id="WP_125665661.1">
    <property type="nucleotide sequence ID" value="NZ_AP019308.1"/>
</dbReference>
<gene>
    <name evidence="1" type="ORF">Back11_64110</name>
</gene>
<accession>A0A3G9J2S6</accession>
<evidence type="ECO:0000313" key="1">
    <source>
        <dbReference type="EMBL" id="BBH25066.1"/>
    </source>
</evidence>
<dbReference type="EMBL" id="AP019308">
    <property type="protein sequence ID" value="BBH25066.1"/>
    <property type="molecule type" value="Genomic_DNA"/>
</dbReference>